<dbReference type="PANTHER" id="PTHR14731">
    <property type="entry name" value="BRAIN AND ACUTE LEUKEMIA CYTOPLASMIC PROTEIN"/>
    <property type="match status" value="1"/>
</dbReference>
<dbReference type="PANTHER" id="PTHR14731:SF0">
    <property type="entry name" value="BRAIN AND ACUTE LEUKEMIA CYTOPLASMIC PROTEIN"/>
    <property type="match status" value="1"/>
</dbReference>
<name>A0A8C9MS20_SERCA</name>
<dbReference type="Proteomes" id="UP000694409">
    <property type="component" value="Unassembled WGS sequence"/>
</dbReference>
<dbReference type="AlphaFoldDB" id="A0A8C9MS20"/>
<reference evidence="2" key="2">
    <citation type="submission" date="2025-09" db="UniProtKB">
        <authorList>
            <consortium name="Ensembl"/>
        </authorList>
    </citation>
    <scope>IDENTIFICATION</scope>
</reference>
<proteinExistence type="predicted"/>
<sequence length="124" mass="13170">GKRQNDVKCEDEDATGSCNCSSVLTAQFHVSLLGLLEDGKLAHTGVPAASATAGMLNAEKRSNGGSQCANPTVHSMGTTTQRQNEVKDDDGDDSNKERSVNSSEGNRLVRHPSKEKVVPDYVPD</sequence>
<evidence type="ECO:0000256" key="1">
    <source>
        <dbReference type="SAM" id="MobiDB-lite"/>
    </source>
</evidence>
<feature type="region of interest" description="Disordered" evidence="1">
    <location>
        <begin position="57"/>
        <end position="124"/>
    </location>
</feature>
<evidence type="ECO:0000313" key="3">
    <source>
        <dbReference type="Proteomes" id="UP000694409"/>
    </source>
</evidence>
<organism evidence="2 3">
    <name type="scientific">Serinus canaria</name>
    <name type="common">Island canary</name>
    <name type="synonym">Fringilla canaria</name>
    <dbReference type="NCBI Taxonomy" id="9135"/>
    <lineage>
        <taxon>Eukaryota</taxon>
        <taxon>Metazoa</taxon>
        <taxon>Chordata</taxon>
        <taxon>Craniata</taxon>
        <taxon>Vertebrata</taxon>
        <taxon>Euteleostomi</taxon>
        <taxon>Archelosauria</taxon>
        <taxon>Archosauria</taxon>
        <taxon>Dinosauria</taxon>
        <taxon>Saurischia</taxon>
        <taxon>Theropoda</taxon>
        <taxon>Coelurosauria</taxon>
        <taxon>Aves</taxon>
        <taxon>Neognathae</taxon>
        <taxon>Neoaves</taxon>
        <taxon>Telluraves</taxon>
        <taxon>Australaves</taxon>
        <taxon>Passeriformes</taxon>
        <taxon>Passeroidea</taxon>
        <taxon>Fringillidae</taxon>
        <taxon>Carduelinae</taxon>
        <taxon>Serinus</taxon>
    </lineage>
</organism>
<feature type="compositionally biased region" description="Polar residues" evidence="1">
    <location>
        <begin position="63"/>
        <end position="83"/>
    </location>
</feature>
<keyword evidence="3" id="KW-1185">Reference proteome</keyword>
<dbReference type="InterPro" id="IPR009728">
    <property type="entry name" value="BAALC"/>
</dbReference>
<dbReference type="GO" id="GO:0005737">
    <property type="term" value="C:cytoplasm"/>
    <property type="evidence" value="ECO:0007669"/>
    <property type="project" value="InterPro"/>
</dbReference>
<reference evidence="2" key="1">
    <citation type="submission" date="2025-08" db="UniProtKB">
        <authorList>
            <consortium name="Ensembl"/>
        </authorList>
    </citation>
    <scope>IDENTIFICATION</scope>
</reference>
<evidence type="ECO:0000313" key="2">
    <source>
        <dbReference type="Ensembl" id="ENSSCAP00000007947.1"/>
    </source>
</evidence>
<protein>
    <submittedName>
        <fullName evidence="2">Uncharacterized protein</fullName>
    </submittedName>
</protein>
<accession>A0A8C9MS20</accession>
<dbReference type="Ensembl" id="ENSSCAT00000008986.1">
    <property type="protein sequence ID" value="ENSSCAP00000007947.1"/>
    <property type="gene ID" value="ENSSCAG00000006091.1"/>
</dbReference>